<evidence type="ECO:0000256" key="2">
    <source>
        <dbReference type="ARBA" id="ARBA00012438"/>
    </source>
</evidence>
<dbReference type="EC" id="2.7.13.3" evidence="2"/>
<keyword evidence="7" id="KW-0067">ATP-binding</keyword>
<comment type="caution">
    <text evidence="10">The sequence shown here is derived from an EMBL/GenBank/DDBJ whole genome shotgun (WGS) entry which is preliminary data.</text>
</comment>
<dbReference type="PANTHER" id="PTHR43102">
    <property type="entry name" value="SLR1143 PROTEIN"/>
    <property type="match status" value="1"/>
</dbReference>
<evidence type="ECO:0000313" key="11">
    <source>
        <dbReference type="Proteomes" id="UP000243978"/>
    </source>
</evidence>
<evidence type="ECO:0000313" key="10">
    <source>
        <dbReference type="EMBL" id="PTX56747.1"/>
    </source>
</evidence>
<dbReference type="InterPro" id="IPR003018">
    <property type="entry name" value="GAF"/>
</dbReference>
<feature type="domain" description="Signal transduction histidine kinase HWE region" evidence="9">
    <location>
        <begin position="172"/>
        <end position="258"/>
    </location>
</feature>
<evidence type="ECO:0000256" key="6">
    <source>
        <dbReference type="ARBA" id="ARBA00022777"/>
    </source>
</evidence>
<keyword evidence="6 10" id="KW-0418">Kinase</keyword>
<name>A0A2T6BL25_9RHOB</name>
<dbReference type="GO" id="GO:0005524">
    <property type="term" value="F:ATP binding"/>
    <property type="evidence" value="ECO:0007669"/>
    <property type="project" value="UniProtKB-KW"/>
</dbReference>
<evidence type="ECO:0000256" key="5">
    <source>
        <dbReference type="ARBA" id="ARBA00022741"/>
    </source>
</evidence>
<dbReference type="PANTHER" id="PTHR43102:SF2">
    <property type="entry name" value="GAF DOMAIN-CONTAINING PROTEIN"/>
    <property type="match status" value="1"/>
</dbReference>
<organism evidence="10 11">
    <name type="scientific">Litoreibacter ponti</name>
    <dbReference type="NCBI Taxonomy" id="1510457"/>
    <lineage>
        <taxon>Bacteria</taxon>
        <taxon>Pseudomonadati</taxon>
        <taxon>Pseudomonadota</taxon>
        <taxon>Alphaproteobacteria</taxon>
        <taxon>Rhodobacterales</taxon>
        <taxon>Roseobacteraceae</taxon>
        <taxon>Litoreibacter</taxon>
    </lineage>
</organism>
<feature type="domain" description="GAF" evidence="8">
    <location>
        <begin position="25"/>
        <end position="167"/>
    </location>
</feature>
<accession>A0A2T6BL25</accession>
<dbReference type="Pfam" id="PF01590">
    <property type="entry name" value="GAF"/>
    <property type="match status" value="1"/>
</dbReference>
<gene>
    <name evidence="10" type="ORF">C8N43_1409</name>
</gene>
<keyword evidence="3" id="KW-0597">Phosphoprotein</keyword>
<comment type="catalytic activity">
    <reaction evidence="1">
        <text>ATP + protein L-histidine = ADP + protein N-phospho-L-histidine.</text>
        <dbReference type="EC" id="2.7.13.3"/>
    </reaction>
</comment>
<evidence type="ECO:0000259" key="8">
    <source>
        <dbReference type="SMART" id="SM00065"/>
    </source>
</evidence>
<dbReference type="InterPro" id="IPR011102">
    <property type="entry name" value="Sig_transdc_His_kinase_HWE"/>
</dbReference>
<dbReference type="SUPFAM" id="SSF55781">
    <property type="entry name" value="GAF domain-like"/>
    <property type="match status" value="1"/>
</dbReference>
<evidence type="ECO:0000256" key="4">
    <source>
        <dbReference type="ARBA" id="ARBA00022679"/>
    </source>
</evidence>
<evidence type="ECO:0000256" key="1">
    <source>
        <dbReference type="ARBA" id="ARBA00000085"/>
    </source>
</evidence>
<proteinExistence type="predicted"/>
<dbReference type="GO" id="GO:0004673">
    <property type="term" value="F:protein histidine kinase activity"/>
    <property type="evidence" value="ECO:0007669"/>
    <property type="project" value="UniProtKB-EC"/>
</dbReference>
<dbReference type="AlphaFoldDB" id="A0A2T6BL25"/>
<evidence type="ECO:0000256" key="3">
    <source>
        <dbReference type="ARBA" id="ARBA00022553"/>
    </source>
</evidence>
<dbReference type="Pfam" id="PF07568">
    <property type="entry name" value="HisKA_2"/>
    <property type="match status" value="1"/>
</dbReference>
<evidence type="ECO:0000259" key="9">
    <source>
        <dbReference type="SMART" id="SM00911"/>
    </source>
</evidence>
<dbReference type="InterPro" id="IPR036890">
    <property type="entry name" value="HATPase_C_sf"/>
</dbReference>
<dbReference type="SUPFAM" id="SSF55874">
    <property type="entry name" value="ATPase domain of HSP90 chaperone/DNA topoisomerase II/histidine kinase"/>
    <property type="match status" value="1"/>
</dbReference>
<dbReference type="SMART" id="SM00065">
    <property type="entry name" value="GAF"/>
    <property type="match status" value="1"/>
</dbReference>
<dbReference type="InterPro" id="IPR011495">
    <property type="entry name" value="Sig_transdc_His_kin_sub2_dim/P"/>
</dbReference>
<dbReference type="Gene3D" id="3.30.450.40">
    <property type="match status" value="1"/>
</dbReference>
<dbReference type="Proteomes" id="UP000243978">
    <property type="component" value="Unassembled WGS sequence"/>
</dbReference>
<dbReference type="EMBL" id="QBKS01000001">
    <property type="protein sequence ID" value="PTX56747.1"/>
    <property type="molecule type" value="Genomic_DNA"/>
</dbReference>
<dbReference type="SMART" id="SM00911">
    <property type="entry name" value="HWE_HK"/>
    <property type="match status" value="1"/>
</dbReference>
<keyword evidence="4" id="KW-0808">Transferase</keyword>
<protein>
    <recommendedName>
        <fullName evidence="2">histidine kinase</fullName>
        <ecNumber evidence="2">2.7.13.3</ecNumber>
    </recommendedName>
</protein>
<reference evidence="10 11" key="1">
    <citation type="submission" date="2018-04" db="EMBL/GenBank/DDBJ databases">
        <title>Genomic Encyclopedia of Archaeal and Bacterial Type Strains, Phase II (KMG-II): from individual species to whole genera.</title>
        <authorList>
            <person name="Goeker M."/>
        </authorList>
    </citation>
    <scope>NUCLEOTIDE SEQUENCE [LARGE SCALE GENOMIC DNA]</scope>
    <source>
        <strain evidence="10 11">DSM 100977</strain>
    </source>
</reference>
<keyword evidence="5" id="KW-0547">Nucleotide-binding</keyword>
<sequence>MLANKHPQEATRLESLRGYGTRETIPGEVYNELVNLAAQICETPIALMSLVEEHEQWFAAKTGVSISSTPLSESVCSHAILDEGLCEIPDTLDDPRTFANRLCHDETEMRFYAGVPLITATGMPLGTLCVIDTKPRELNSLQRKTLEVLARQVMAQMELRKSLYLADVLRREMDHRVKNSLTMVASLVRLYRRTASTGEASVTAFDAIERRVSAIASLHRELHSTSQEERVPFQRFLERVVAHLREECQAGVYLTVDSDEGMVESGQAAAVGSVVSEFVANSLKHGFPEGRGGIVHVMARLDEHGLRRLVCMDNGVGCDGRREQQTDAEALGEQLMEAAAEQSNLHLEKSLTSSGCYLQLTRREHATPAQTVEIA</sequence>
<evidence type="ECO:0000256" key="7">
    <source>
        <dbReference type="ARBA" id="ARBA00022840"/>
    </source>
</evidence>
<dbReference type="InterPro" id="IPR029016">
    <property type="entry name" value="GAF-like_dom_sf"/>
</dbReference>
<keyword evidence="11" id="KW-1185">Reference proteome</keyword>
<dbReference type="Gene3D" id="3.30.565.10">
    <property type="entry name" value="Histidine kinase-like ATPase, C-terminal domain"/>
    <property type="match status" value="1"/>
</dbReference>